<dbReference type="Proteomes" id="UP000054007">
    <property type="component" value="Unassembled WGS sequence"/>
</dbReference>
<reference evidence="1 2" key="1">
    <citation type="journal article" date="2015" name="Fungal Genet. Biol.">
        <title>Evolution of novel wood decay mechanisms in Agaricales revealed by the genome sequences of Fistulina hepatica and Cylindrobasidium torrendii.</title>
        <authorList>
            <person name="Floudas D."/>
            <person name="Held B.W."/>
            <person name="Riley R."/>
            <person name="Nagy L.G."/>
            <person name="Koehler G."/>
            <person name="Ransdell A.S."/>
            <person name="Younus H."/>
            <person name="Chow J."/>
            <person name="Chiniquy J."/>
            <person name="Lipzen A."/>
            <person name="Tritt A."/>
            <person name="Sun H."/>
            <person name="Haridas S."/>
            <person name="LaButti K."/>
            <person name="Ohm R.A."/>
            <person name="Kues U."/>
            <person name="Blanchette R.A."/>
            <person name="Grigoriev I.V."/>
            <person name="Minto R.E."/>
            <person name="Hibbett D.S."/>
        </authorList>
    </citation>
    <scope>NUCLEOTIDE SEQUENCE [LARGE SCALE GENOMIC DNA]</scope>
    <source>
        <strain evidence="1 2">FP15055 ss-10</strain>
    </source>
</reference>
<sequence>MIASSSGSMFFQTRIPLRALGWLTSLCLLKDLQNLGVSSAPHSTWSLAMILKRWLLYDTRSESDNIDVREKAVPANLPEVVPTALSSKFEKFINLCGILGDCMSLTPE</sequence>
<name>A0A0D7BDI4_9AGAR</name>
<accession>A0A0D7BDI4</accession>
<dbReference type="EMBL" id="KN880521">
    <property type="protein sequence ID" value="KIY67641.1"/>
    <property type="molecule type" value="Genomic_DNA"/>
</dbReference>
<protein>
    <submittedName>
        <fullName evidence="1">Uncharacterized protein</fullName>
    </submittedName>
</protein>
<evidence type="ECO:0000313" key="1">
    <source>
        <dbReference type="EMBL" id="KIY67641.1"/>
    </source>
</evidence>
<keyword evidence="2" id="KW-1185">Reference proteome</keyword>
<proteinExistence type="predicted"/>
<gene>
    <name evidence="1" type="ORF">CYLTODRAFT_287840</name>
</gene>
<dbReference type="AlphaFoldDB" id="A0A0D7BDI4"/>
<organism evidence="1 2">
    <name type="scientific">Cylindrobasidium torrendii FP15055 ss-10</name>
    <dbReference type="NCBI Taxonomy" id="1314674"/>
    <lineage>
        <taxon>Eukaryota</taxon>
        <taxon>Fungi</taxon>
        <taxon>Dikarya</taxon>
        <taxon>Basidiomycota</taxon>
        <taxon>Agaricomycotina</taxon>
        <taxon>Agaricomycetes</taxon>
        <taxon>Agaricomycetidae</taxon>
        <taxon>Agaricales</taxon>
        <taxon>Marasmiineae</taxon>
        <taxon>Physalacriaceae</taxon>
        <taxon>Cylindrobasidium</taxon>
    </lineage>
</organism>
<evidence type="ECO:0000313" key="2">
    <source>
        <dbReference type="Proteomes" id="UP000054007"/>
    </source>
</evidence>